<evidence type="ECO:0000256" key="1">
    <source>
        <dbReference type="SAM" id="MobiDB-lite"/>
    </source>
</evidence>
<keyword evidence="3" id="KW-1185">Reference proteome</keyword>
<feature type="compositionally biased region" description="Low complexity" evidence="1">
    <location>
        <begin position="284"/>
        <end position="308"/>
    </location>
</feature>
<name>A0A3N4JL05_9PEZI</name>
<accession>A0A3N4JL05</accession>
<dbReference type="Proteomes" id="UP000276215">
    <property type="component" value="Unassembled WGS sequence"/>
</dbReference>
<organism evidence="2 3">
    <name type="scientific">Choiromyces venosus 120613-1</name>
    <dbReference type="NCBI Taxonomy" id="1336337"/>
    <lineage>
        <taxon>Eukaryota</taxon>
        <taxon>Fungi</taxon>
        <taxon>Dikarya</taxon>
        <taxon>Ascomycota</taxon>
        <taxon>Pezizomycotina</taxon>
        <taxon>Pezizomycetes</taxon>
        <taxon>Pezizales</taxon>
        <taxon>Tuberaceae</taxon>
        <taxon>Choiromyces</taxon>
    </lineage>
</organism>
<reference evidence="2 3" key="1">
    <citation type="journal article" date="2018" name="Nat. Ecol. Evol.">
        <title>Pezizomycetes genomes reveal the molecular basis of ectomycorrhizal truffle lifestyle.</title>
        <authorList>
            <person name="Murat C."/>
            <person name="Payen T."/>
            <person name="Noel B."/>
            <person name="Kuo A."/>
            <person name="Morin E."/>
            <person name="Chen J."/>
            <person name="Kohler A."/>
            <person name="Krizsan K."/>
            <person name="Balestrini R."/>
            <person name="Da Silva C."/>
            <person name="Montanini B."/>
            <person name="Hainaut M."/>
            <person name="Levati E."/>
            <person name="Barry K.W."/>
            <person name="Belfiori B."/>
            <person name="Cichocki N."/>
            <person name="Clum A."/>
            <person name="Dockter R.B."/>
            <person name="Fauchery L."/>
            <person name="Guy J."/>
            <person name="Iotti M."/>
            <person name="Le Tacon F."/>
            <person name="Lindquist E.A."/>
            <person name="Lipzen A."/>
            <person name="Malagnac F."/>
            <person name="Mello A."/>
            <person name="Molinier V."/>
            <person name="Miyauchi S."/>
            <person name="Poulain J."/>
            <person name="Riccioni C."/>
            <person name="Rubini A."/>
            <person name="Sitrit Y."/>
            <person name="Splivallo R."/>
            <person name="Traeger S."/>
            <person name="Wang M."/>
            <person name="Zifcakova L."/>
            <person name="Wipf D."/>
            <person name="Zambonelli A."/>
            <person name="Paolocci F."/>
            <person name="Nowrousian M."/>
            <person name="Ottonello S."/>
            <person name="Baldrian P."/>
            <person name="Spatafora J.W."/>
            <person name="Henrissat B."/>
            <person name="Nagy L.G."/>
            <person name="Aury J.M."/>
            <person name="Wincker P."/>
            <person name="Grigoriev I.V."/>
            <person name="Bonfante P."/>
            <person name="Martin F.M."/>
        </authorList>
    </citation>
    <scope>NUCLEOTIDE SEQUENCE [LARGE SCALE GENOMIC DNA]</scope>
    <source>
        <strain evidence="2 3">120613-1</strain>
    </source>
</reference>
<gene>
    <name evidence="2" type="ORF">L873DRAFT_1790822</name>
</gene>
<dbReference type="EMBL" id="ML120402">
    <property type="protein sequence ID" value="RPA97668.1"/>
    <property type="molecule type" value="Genomic_DNA"/>
</dbReference>
<evidence type="ECO:0000313" key="2">
    <source>
        <dbReference type="EMBL" id="RPA97668.1"/>
    </source>
</evidence>
<feature type="region of interest" description="Disordered" evidence="1">
    <location>
        <begin position="250"/>
        <end position="312"/>
    </location>
</feature>
<feature type="region of interest" description="Disordered" evidence="1">
    <location>
        <begin position="50"/>
        <end position="86"/>
    </location>
</feature>
<dbReference type="AlphaFoldDB" id="A0A3N4JL05"/>
<proteinExistence type="predicted"/>
<sequence length="572" mass="60224">MTVLEFLFWALHLGLLLVLGSISLVYLSGLFSPPRSSSSSPSIATLQPRLAAAPAPGQTPPAASGNGSSPERSLPTPPKFDGSNPKEHASWEVQVRFAAEQELDCARSAVLARAFVISCLSGHAATNAVLNCTPIPPPTVLLNDDEHKLAAINAALSWVMEAYGDHAATRDARNLMHKCLQGSTPFGPFFAEWTRIYTLAVGTAPSVQPVVAEIKLRRAIRSGLRTHVMIQASQGFNNLVAACRKWDPKVPHEKNPASSGPSHFKRRADAAQTSSPSPAPRPSAPAFVPAAAAVKAPPGSRPSRPSCPTDHQGRILRLSDAPAIGRTILGPNGNKLNLWGKLNEVAGLRLGSQNNPIRVPSSSSGLPSPRTRTQTPGIDQELADFQDQHYIAENYGENARIRGQTPAEIPCSSCGTSPSQLVPGVPGRFCRDCIVAGRWRASMSPANAATYLCPICKGHHIAPFRFQPPGPDGPPGKGKPPASFASSAVLGASAHSDPQSRGSSTGSGGFSNFSGNQAQCPQGFGALSPRMLECSVTFPFGRHQVFVDCGSELSFVSSSALGLGAFTFEALV</sequence>
<protein>
    <submittedName>
        <fullName evidence="2">Uncharacterized protein</fullName>
    </submittedName>
</protein>
<evidence type="ECO:0000313" key="3">
    <source>
        <dbReference type="Proteomes" id="UP000276215"/>
    </source>
</evidence>
<feature type="compositionally biased region" description="Low complexity" evidence="1">
    <location>
        <begin position="51"/>
        <end position="63"/>
    </location>
</feature>
<feature type="region of interest" description="Disordered" evidence="1">
    <location>
        <begin position="353"/>
        <end position="373"/>
    </location>
</feature>